<protein>
    <submittedName>
        <fullName evidence="1">Uncharacterized protein</fullName>
    </submittedName>
</protein>
<sequence>MRLNEINIFLLLSGQEQEPCKATDGATTLNHQQTAAKI</sequence>
<evidence type="ECO:0000313" key="2">
    <source>
        <dbReference type="Proteomes" id="UP000015104"/>
    </source>
</evidence>
<dbReference type="EnsemblMetazoa" id="tetur20g02570.1">
    <property type="protein sequence ID" value="tetur20g02570.1"/>
    <property type="gene ID" value="tetur20g02570"/>
</dbReference>
<dbReference type="AlphaFoldDB" id="T1KTB0"/>
<reference evidence="1" key="2">
    <citation type="submission" date="2015-06" db="UniProtKB">
        <authorList>
            <consortium name="EnsemblMetazoa"/>
        </authorList>
    </citation>
    <scope>IDENTIFICATION</scope>
</reference>
<dbReference type="EMBL" id="CAEY01000520">
    <property type="status" value="NOT_ANNOTATED_CDS"/>
    <property type="molecule type" value="Genomic_DNA"/>
</dbReference>
<name>T1KTB0_TETUR</name>
<reference evidence="2" key="1">
    <citation type="submission" date="2011-08" db="EMBL/GenBank/DDBJ databases">
        <authorList>
            <person name="Rombauts S."/>
        </authorList>
    </citation>
    <scope>NUCLEOTIDE SEQUENCE</scope>
    <source>
        <strain evidence="2">London</strain>
    </source>
</reference>
<proteinExistence type="predicted"/>
<organism evidence="1 2">
    <name type="scientific">Tetranychus urticae</name>
    <name type="common">Two-spotted spider mite</name>
    <dbReference type="NCBI Taxonomy" id="32264"/>
    <lineage>
        <taxon>Eukaryota</taxon>
        <taxon>Metazoa</taxon>
        <taxon>Ecdysozoa</taxon>
        <taxon>Arthropoda</taxon>
        <taxon>Chelicerata</taxon>
        <taxon>Arachnida</taxon>
        <taxon>Acari</taxon>
        <taxon>Acariformes</taxon>
        <taxon>Trombidiformes</taxon>
        <taxon>Prostigmata</taxon>
        <taxon>Eleutherengona</taxon>
        <taxon>Raphignathae</taxon>
        <taxon>Tetranychoidea</taxon>
        <taxon>Tetranychidae</taxon>
        <taxon>Tetranychus</taxon>
    </lineage>
</organism>
<accession>T1KTB0</accession>
<evidence type="ECO:0000313" key="1">
    <source>
        <dbReference type="EnsemblMetazoa" id="tetur20g02570.1"/>
    </source>
</evidence>
<dbReference type="Proteomes" id="UP000015104">
    <property type="component" value="Unassembled WGS sequence"/>
</dbReference>
<keyword evidence="2" id="KW-1185">Reference proteome</keyword>
<dbReference type="HOGENOM" id="CLU_3336198_0_0_1"/>